<dbReference type="RefSeq" id="WP_090303806.1">
    <property type="nucleotide sequence ID" value="NZ_FNFE01000001.1"/>
</dbReference>
<evidence type="ECO:0000313" key="1">
    <source>
        <dbReference type="EMBL" id="SDJ66725.1"/>
    </source>
</evidence>
<dbReference type="STRING" id="1095776.SAMN04515672_1391"/>
<dbReference type="OrthoDB" id="170219at2157"/>
<proteinExistence type="predicted"/>
<dbReference type="EMBL" id="FNFE01000001">
    <property type="protein sequence ID" value="SDJ66725.1"/>
    <property type="molecule type" value="Genomic_DNA"/>
</dbReference>
<sequence length="169" mass="19254">MQFKPVPEPPDDFETLEAILEAVPTEAGVVDDCCRHLLEETRLDARNEAEAWLVFLRALELVTEEPAGYRRCSSAKGVSDDTALDSDRLQQAFRDRVYGANSVLERLERAETPRSTEDVVAELRQQSTVFDGRSDTRRNRFDDGVRVHRLLEWATLLGLGERTDDGQYR</sequence>
<organism evidence="1 2">
    <name type="scientific">Natronorubrum texcoconense</name>
    <dbReference type="NCBI Taxonomy" id="1095776"/>
    <lineage>
        <taxon>Archaea</taxon>
        <taxon>Methanobacteriati</taxon>
        <taxon>Methanobacteriota</taxon>
        <taxon>Stenosarchaea group</taxon>
        <taxon>Halobacteria</taxon>
        <taxon>Halobacteriales</taxon>
        <taxon>Natrialbaceae</taxon>
        <taxon>Natronorubrum</taxon>
    </lineage>
</organism>
<evidence type="ECO:0000313" key="2">
    <source>
        <dbReference type="Proteomes" id="UP000198882"/>
    </source>
</evidence>
<keyword evidence="2" id="KW-1185">Reference proteome</keyword>
<gene>
    <name evidence="1" type="ORF">SAMN04515672_1391</name>
</gene>
<dbReference type="Pfam" id="PF25947">
    <property type="entry name" value="WHD_halo_double"/>
    <property type="match status" value="1"/>
</dbReference>
<dbReference type="InterPro" id="IPR058821">
    <property type="entry name" value="Double_WHD-containing_halo"/>
</dbReference>
<dbReference type="Proteomes" id="UP000198882">
    <property type="component" value="Unassembled WGS sequence"/>
</dbReference>
<name>A0A1G8VMT7_9EURY</name>
<protein>
    <submittedName>
        <fullName evidence="1">Uncharacterized protein</fullName>
    </submittedName>
</protein>
<accession>A0A1G8VMT7</accession>
<dbReference type="AlphaFoldDB" id="A0A1G8VMT7"/>
<reference evidence="2" key="1">
    <citation type="submission" date="2016-10" db="EMBL/GenBank/DDBJ databases">
        <authorList>
            <person name="Varghese N."/>
            <person name="Submissions S."/>
        </authorList>
    </citation>
    <scope>NUCLEOTIDE SEQUENCE [LARGE SCALE GENOMIC DNA]</scope>
    <source>
        <strain evidence="2">B4,CECT 8067,JCM 17497</strain>
    </source>
</reference>